<accession>A0AAU9CU66</accession>
<evidence type="ECO:0008006" key="3">
    <source>
        <dbReference type="Google" id="ProtNLM"/>
    </source>
</evidence>
<geneLocation type="plasmid" evidence="1 2">
    <name>IN45P</name>
</geneLocation>
<keyword evidence="2" id="KW-1185">Reference proteome</keyword>
<organism evidence="1 2">
    <name type="scientific">Methylomarinovum tepidoasis</name>
    <dbReference type="NCBI Taxonomy" id="2840183"/>
    <lineage>
        <taxon>Bacteria</taxon>
        <taxon>Pseudomonadati</taxon>
        <taxon>Pseudomonadota</taxon>
        <taxon>Gammaproteobacteria</taxon>
        <taxon>Methylococcales</taxon>
        <taxon>Methylothermaceae</taxon>
        <taxon>Methylomarinovum</taxon>
    </lineage>
</organism>
<reference evidence="2" key="1">
    <citation type="journal article" date="2024" name="Int. J. Syst. Evol. Microbiol.">
        <title>Methylomarinovum tepidoasis sp. nov., a moderately thermophilic methanotroph of the family Methylothermaceae isolated from a deep-sea hydrothermal field.</title>
        <authorList>
            <person name="Hirayama H."/>
            <person name="Takaki Y."/>
            <person name="Abe M."/>
            <person name="Miyazaki M."/>
            <person name="Uematsu K."/>
            <person name="Matsui Y."/>
            <person name="Takai K."/>
        </authorList>
    </citation>
    <scope>NUCLEOTIDE SEQUENCE [LARGE SCALE GENOMIC DNA]</scope>
    <source>
        <strain evidence="2">IN45</strain>
        <plasmid evidence="2">IN45P</plasmid>
    </source>
</reference>
<keyword evidence="1" id="KW-0614">Plasmid</keyword>
<name>A0AAU9CU66_9GAMM</name>
<dbReference type="Proteomes" id="UP001321450">
    <property type="component" value="Plasmid IN45P"/>
</dbReference>
<sequence>MTPQQFSLDLDHPPEHFEALHREAHGTVLVWEALRPGKRWVKLAPNDPAIPEFLAGLKGKPDTYVSVNEFDGWRLVRLLRSLRAVYVDLDGTTDLDLALDTLLESRMPAPSLTVFSGRGLHLYWLIQPMPPKTLPVWQRITDSLNQALAPIGADPKARDCTRVLRLVGTVNSLNNAVVRGLIITGYRWTLHELANEVLGQRKPRKAPGKAKIRDIHAQAAKRAQRAPQAVSGSIYERWYKVYQDLLAIARHHDGQIPEGYRDSWLFLSGVALSWFSRAESLRDEIENAAQTFTPGLTDREIKAVAKTIQQRAEAAAAGKTIEWQGQEVDPRYRFRRATLHKWLQPLIPETLYPELRAILPDRIARERKLLRDQDRARKVYWQDRESSYTGKGVRKDNEQRRAMALLMRAGGASYRQISEELGVSIRTAYRWCHD</sequence>
<dbReference type="AlphaFoldDB" id="A0AAU9CU66"/>
<evidence type="ECO:0000313" key="2">
    <source>
        <dbReference type="Proteomes" id="UP001321450"/>
    </source>
</evidence>
<protein>
    <recommendedName>
        <fullName evidence="3">Replication protein</fullName>
    </recommendedName>
</protein>
<dbReference type="EMBL" id="AP024719">
    <property type="protein sequence ID" value="BCX89988.1"/>
    <property type="molecule type" value="Genomic_DNA"/>
</dbReference>
<evidence type="ECO:0000313" key="1">
    <source>
        <dbReference type="EMBL" id="BCX89988.1"/>
    </source>
</evidence>
<proteinExistence type="predicted"/>
<gene>
    <name evidence="1" type="ORF">MIN45_PP01</name>
</gene>
<dbReference type="RefSeq" id="WP_286294212.1">
    <property type="nucleotide sequence ID" value="NZ_AP024719.1"/>
</dbReference>
<dbReference type="Pfam" id="PF13384">
    <property type="entry name" value="HTH_23"/>
    <property type="match status" value="1"/>
</dbReference>
<dbReference type="KEGG" id="meiy:MIN45_PP01"/>